<dbReference type="Proteomes" id="UP001432027">
    <property type="component" value="Unassembled WGS sequence"/>
</dbReference>
<reference evidence="1" key="1">
    <citation type="submission" date="2023-10" db="EMBL/GenBank/DDBJ databases">
        <title>Genome assembly of Pristionchus species.</title>
        <authorList>
            <person name="Yoshida K."/>
            <person name="Sommer R.J."/>
        </authorList>
    </citation>
    <scope>NUCLEOTIDE SEQUENCE</scope>
    <source>
        <strain evidence="1">RS0144</strain>
    </source>
</reference>
<proteinExistence type="predicted"/>
<protein>
    <recommendedName>
        <fullName evidence="3">RGS domain-containing protein</fullName>
    </recommendedName>
</protein>
<feature type="non-terminal residue" evidence="1">
    <location>
        <position position="124"/>
    </location>
</feature>
<dbReference type="AlphaFoldDB" id="A0AAV5TZY0"/>
<keyword evidence="2" id="KW-1185">Reference proteome</keyword>
<gene>
    <name evidence="1" type="ORF">PENTCL1PPCAC_21664</name>
</gene>
<accession>A0AAV5TZY0</accession>
<evidence type="ECO:0000313" key="2">
    <source>
        <dbReference type="Proteomes" id="UP001432027"/>
    </source>
</evidence>
<dbReference type="EMBL" id="BTSX01000005">
    <property type="protein sequence ID" value="GMS99489.1"/>
    <property type="molecule type" value="Genomic_DNA"/>
</dbReference>
<comment type="caution">
    <text evidence="1">The sequence shown here is derived from an EMBL/GenBank/DDBJ whole genome shotgun (WGS) entry which is preliminary data.</text>
</comment>
<feature type="non-terminal residue" evidence="1">
    <location>
        <position position="1"/>
    </location>
</feature>
<sequence length="124" mass="14714">SCEFDSEDYSSRLEKRCGEKFDFDEFLYFYNLCKNAIHDDEDLDDSLEFYSTHGNKTNRKMKKSNRKRIDECVFATSRIVEGLYDDVDDVSKEFEAKVNLYTHIQDRMFSMELLSKKNVGLNMI</sequence>
<evidence type="ECO:0000313" key="1">
    <source>
        <dbReference type="EMBL" id="GMS99489.1"/>
    </source>
</evidence>
<organism evidence="1 2">
    <name type="scientific">Pristionchus entomophagus</name>
    <dbReference type="NCBI Taxonomy" id="358040"/>
    <lineage>
        <taxon>Eukaryota</taxon>
        <taxon>Metazoa</taxon>
        <taxon>Ecdysozoa</taxon>
        <taxon>Nematoda</taxon>
        <taxon>Chromadorea</taxon>
        <taxon>Rhabditida</taxon>
        <taxon>Rhabditina</taxon>
        <taxon>Diplogasteromorpha</taxon>
        <taxon>Diplogasteroidea</taxon>
        <taxon>Neodiplogasteridae</taxon>
        <taxon>Pristionchus</taxon>
    </lineage>
</organism>
<evidence type="ECO:0008006" key="3">
    <source>
        <dbReference type="Google" id="ProtNLM"/>
    </source>
</evidence>
<name>A0AAV5TZY0_9BILA</name>